<evidence type="ECO:0000313" key="2">
    <source>
        <dbReference type="EMBL" id="CAB4734321.1"/>
    </source>
</evidence>
<reference evidence="2" key="1">
    <citation type="submission" date="2020-05" db="EMBL/GenBank/DDBJ databases">
        <authorList>
            <person name="Chiriac C."/>
            <person name="Salcher M."/>
            <person name="Ghai R."/>
            <person name="Kavagutti S V."/>
        </authorList>
    </citation>
    <scope>NUCLEOTIDE SEQUENCE</scope>
</reference>
<dbReference type="EMBL" id="CAEZXX010000292">
    <property type="protein sequence ID" value="CAB4734321.1"/>
    <property type="molecule type" value="Genomic_DNA"/>
</dbReference>
<organism evidence="2">
    <name type="scientific">freshwater metagenome</name>
    <dbReference type="NCBI Taxonomy" id="449393"/>
    <lineage>
        <taxon>unclassified sequences</taxon>
        <taxon>metagenomes</taxon>
        <taxon>ecological metagenomes</taxon>
    </lineage>
</organism>
<evidence type="ECO:0000256" key="1">
    <source>
        <dbReference type="SAM" id="MobiDB-lite"/>
    </source>
</evidence>
<feature type="region of interest" description="Disordered" evidence="1">
    <location>
        <begin position="468"/>
        <end position="498"/>
    </location>
</feature>
<dbReference type="AntiFam" id="ANF00072">
    <property type="entry name" value="Shadow ORF (opposite TypA)"/>
</dbReference>
<name>A0A6J6SHG8_9ZZZZ</name>
<proteinExistence type="predicted"/>
<feature type="compositionally biased region" description="Low complexity" evidence="1">
    <location>
        <begin position="468"/>
        <end position="479"/>
    </location>
</feature>
<accession>A0A6J6SHG8</accession>
<gene>
    <name evidence="2" type="ORF">UFOPK2602_02547</name>
</gene>
<protein>
    <submittedName>
        <fullName evidence="2">Unannotated protein</fullName>
    </submittedName>
</protein>
<dbReference type="AlphaFoldDB" id="A0A6J6SHG8"/>
<sequence>MLVGDVTDAALEGLETLSVHFLGDDLGTAHLKLVALTTHRLDEHRKLQLAAPGNFNDVGRLGLVQPDRDVAEHLSLEALPEVAAREELALASGHRRGVHAERHIEHRLVNGKARQRHRVLDGGDGVADLDLREAADDEEVACVDLVCIGPADTGELHERGQFALEGRLSLAKLLLEEGNHLTTTQYSVVDATDGEASEVFRGVEVGHECLQRRRGVSGRLGDTTDDGIEQRRQVVVLSRHTDPNHRAPLTGHGGDDLEVDVFVACVEVDEQLVDLVEDFLRPGVVTINLVDDHDGGQIGHQSLLQHVPGLGKGALSSINEEQYAVHHREGSLDLPTEIGVAGRVNQIDLDTLPVHRGGLGQDGDAALALLVVRVHDPVDDCLVRCEGTGGAQKRIHECRLAVIDVRDEGNVTEGSSGHEKGDHLRLIGGSVTAECGRSGQSASASSESSSSSKVTPYFSARAAYLSSSELGSRSELPSPRSKAPGPACFNFRASSKRR</sequence>